<feature type="region of interest" description="Disordered" evidence="1">
    <location>
        <begin position="295"/>
        <end position="325"/>
    </location>
</feature>
<dbReference type="SUPFAM" id="SSF51735">
    <property type="entry name" value="NAD(P)-binding Rossmann-fold domains"/>
    <property type="match status" value="1"/>
</dbReference>
<dbReference type="PANTHER" id="PTHR48079:SF6">
    <property type="entry name" value="NAD(P)-BINDING DOMAIN-CONTAINING PROTEIN-RELATED"/>
    <property type="match status" value="1"/>
</dbReference>
<dbReference type="InterPro" id="IPR036291">
    <property type="entry name" value="NAD(P)-bd_dom_sf"/>
</dbReference>
<evidence type="ECO:0000313" key="3">
    <source>
        <dbReference type="EMBL" id="SDG27925.1"/>
    </source>
</evidence>
<keyword evidence="4" id="KW-1185">Reference proteome</keyword>
<dbReference type="InterPro" id="IPR016040">
    <property type="entry name" value="NAD(P)-bd_dom"/>
</dbReference>
<sequence>MTRCLVTGSSGYIGSRLVVALHRAGHDVVATARDAGKLAGFDWSDEVTELTLDVADRDSCAAAFAAAGPVDVAYFLVHSIGEGDFAAQDLDSARQFAAAAADAGVARIVYLGGFVPDEQLSEHLESRADVGDALGEAGPELVWLRAAVVLGGGSTSYELVRHVADRVPVIPLPTWMRHPVSPIAVRDVLHYLVAAADRALLPAGAYEVSNGERPTYSALLRAYADEAGLRRVWLPFPAVPPRLVATVASWLTPLPHELAADLIMSLPNSMGSRDDRIRRLVPDPDGGLLTSREALRRARAGSGRAGVGSTEDPAHRVRTDPAWSA</sequence>
<dbReference type="EMBL" id="FNCF01000003">
    <property type="protein sequence ID" value="SDG27925.1"/>
    <property type="molecule type" value="Genomic_DNA"/>
</dbReference>
<dbReference type="OrthoDB" id="9774199at2"/>
<dbReference type="GO" id="GO:0005737">
    <property type="term" value="C:cytoplasm"/>
    <property type="evidence" value="ECO:0007669"/>
    <property type="project" value="TreeGrafter"/>
</dbReference>
<dbReference type="Proteomes" id="UP000198863">
    <property type="component" value="Unassembled WGS sequence"/>
</dbReference>
<gene>
    <name evidence="3" type="ORF">SAMN05660324_2218</name>
</gene>
<evidence type="ECO:0000259" key="2">
    <source>
        <dbReference type="Pfam" id="PF13460"/>
    </source>
</evidence>
<dbReference type="PANTHER" id="PTHR48079">
    <property type="entry name" value="PROTEIN YEEZ"/>
    <property type="match status" value="1"/>
</dbReference>
<feature type="domain" description="NAD(P)-binding" evidence="2">
    <location>
        <begin position="8"/>
        <end position="117"/>
    </location>
</feature>
<dbReference type="Pfam" id="PF13460">
    <property type="entry name" value="NAD_binding_10"/>
    <property type="match status" value="1"/>
</dbReference>
<evidence type="ECO:0000256" key="1">
    <source>
        <dbReference type="SAM" id="MobiDB-lite"/>
    </source>
</evidence>
<organism evidence="3 4">
    <name type="scientific">Klenkia brasiliensis</name>
    <dbReference type="NCBI Taxonomy" id="333142"/>
    <lineage>
        <taxon>Bacteria</taxon>
        <taxon>Bacillati</taxon>
        <taxon>Actinomycetota</taxon>
        <taxon>Actinomycetes</taxon>
        <taxon>Geodermatophilales</taxon>
        <taxon>Geodermatophilaceae</taxon>
        <taxon>Klenkia</taxon>
    </lineage>
</organism>
<dbReference type="Gene3D" id="3.40.50.720">
    <property type="entry name" value="NAD(P)-binding Rossmann-like Domain"/>
    <property type="match status" value="1"/>
</dbReference>
<evidence type="ECO:0000313" key="4">
    <source>
        <dbReference type="Proteomes" id="UP000198863"/>
    </source>
</evidence>
<dbReference type="AlphaFoldDB" id="A0A1G7SXX0"/>
<dbReference type="GO" id="GO:0004029">
    <property type="term" value="F:aldehyde dehydrogenase (NAD+) activity"/>
    <property type="evidence" value="ECO:0007669"/>
    <property type="project" value="TreeGrafter"/>
</dbReference>
<accession>A0A1G7SXX0</accession>
<proteinExistence type="predicted"/>
<protein>
    <submittedName>
        <fullName evidence="3">Uncharacterized conserved protein YbjT, contains NAD(P)-binding and DUF2867 domains</fullName>
    </submittedName>
</protein>
<reference evidence="4" key="1">
    <citation type="submission" date="2016-10" db="EMBL/GenBank/DDBJ databases">
        <authorList>
            <person name="Varghese N."/>
            <person name="Submissions S."/>
        </authorList>
    </citation>
    <scope>NUCLEOTIDE SEQUENCE [LARGE SCALE GENOMIC DNA]</scope>
    <source>
        <strain evidence="4">DSM 44526</strain>
    </source>
</reference>
<name>A0A1G7SXX0_9ACTN</name>
<dbReference type="InterPro" id="IPR051783">
    <property type="entry name" value="NAD(P)-dependent_oxidoreduct"/>
</dbReference>